<dbReference type="PANTHER" id="PTHR13542">
    <property type="entry name" value="LSM12 HOMOLOG"/>
    <property type="match status" value="1"/>
</dbReference>
<name>A0A5J4YTA3_PORPP</name>
<dbReference type="InterPro" id="IPR039683">
    <property type="entry name" value="Lsm12-like"/>
</dbReference>
<dbReference type="AlphaFoldDB" id="A0A5J4YTA3"/>
<dbReference type="OrthoDB" id="4468at2759"/>
<dbReference type="PROSITE" id="PS52001">
    <property type="entry name" value="AD"/>
    <property type="match status" value="1"/>
</dbReference>
<evidence type="ECO:0000259" key="1">
    <source>
        <dbReference type="PROSITE" id="PS52001"/>
    </source>
</evidence>
<evidence type="ECO:0000313" key="2">
    <source>
        <dbReference type="EMBL" id="KAA8494435.1"/>
    </source>
</evidence>
<proteinExistence type="predicted"/>
<keyword evidence="3" id="KW-1185">Reference proteome</keyword>
<reference evidence="3" key="1">
    <citation type="journal article" date="2019" name="Nat. Commun.">
        <title>Expansion of phycobilisome linker gene families in mesophilic red algae.</title>
        <authorList>
            <person name="Lee J."/>
            <person name="Kim D."/>
            <person name="Bhattacharya D."/>
            <person name="Yoon H.S."/>
        </authorList>
    </citation>
    <scope>NUCLEOTIDE SEQUENCE [LARGE SCALE GENOMIC DNA]</scope>
    <source>
        <strain evidence="3">CCMP 1328</strain>
    </source>
</reference>
<sequence length="187" mass="20587">MVAEGMETVNGNRSGDAGLKDWMVGLEVKMTTSSGDVNKSDTLKDASNAADGAHVVVLVRTATLAKVEVVNTTPEDKSAVVAALRRPLPPLPWEQIREREKVSNAIIRDYQRRHDIGIPDRGVEVFRALSKTLPCRWGPQDSIIILDTLRLTPPYTADDLKAIENDVSALSRVKLVLEKERAKLFTS</sequence>
<dbReference type="Pfam" id="PF09793">
    <property type="entry name" value="AD"/>
    <property type="match status" value="1"/>
</dbReference>
<organism evidence="2 3">
    <name type="scientific">Porphyridium purpureum</name>
    <name type="common">Red alga</name>
    <name type="synonym">Porphyridium cruentum</name>
    <dbReference type="NCBI Taxonomy" id="35688"/>
    <lineage>
        <taxon>Eukaryota</taxon>
        <taxon>Rhodophyta</taxon>
        <taxon>Bangiophyceae</taxon>
        <taxon>Porphyridiales</taxon>
        <taxon>Porphyridiaceae</taxon>
        <taxon>Porphyridium</taxon>
    </lineage>
</organism>
<evidence type="ECO:0000313" key="3">
    <source>
        <dbReference type="Proteomes" id="UP000324585"/>
    </source>
</evidence>
<accession>A0A5J4YTA3</accession>
<dbReference type="Proteomes" id="UP000324585">
    <property type="component" value="Unassembled WGS sequence"/>
</dbReference>
<protein>
    <submittedName>
        <fullName evidence="2">Protein LSM12-like B</fullName>
    </submittedName>
</protein>
<dbReference type="EMBL" id="VRMN01000004">
    <property type="protein sequence ID" value="KAA8494435.1"/>
    <property type="molecule type" value="Genomic_DNA"/>
</dbReference>
<gene>
    <name evidence="2" type="ORF">FVE85_2676</name>
</gene>
<dbReference type="InterPro" id="IPR019181">
    <property type="entry name" value="LSM12_ABD"/>
</dbReference>
<dbReference type="SMART" id="SM00995">
    <property type="entry name" value="AD"/>
    <property type="match status" value="1"/>
</dbReference>
<feature type="domain" description="AD" evidence="1">
    <location>
        <begin position="89"/>
        <end position="185"/>
    </location>
</feature>
<dbReference type="InterPro" id="IPR047574">
    <property type="entry name" value="AD"/>
</dbReference>
<comment type="caution">
    <text evidence="2">The sequence shown here is derived from an EMBL/GenBank/DDBJ whole genome shotgun (WGS) entry which is preliminary data.</text>
</comment>